<sequence length="200" mass="22430">MLPTPQWPSEDEGRRLHTEMVRGISTAPRDFADTYFQPLCNHLAIAFARVAEDIRASAVSETIMNVIERPQQYDPTRMSFNKFLRMSVEGDLRNLCARDARRRGRESSLEFVDEPIAGGNNCVEPVEAPSLDDPRVVDEIASFGPHEHVTYTLILAGERHTDVYARALGLDVTRADVAAVVKRIKDTVKVRLRRAVGGRS</sequence>
<evidence type="ECO:0000313" key="1">
    <source>
        <dbReference type="EMBL" id="MBP3956975.1"/>
    </source>
</evidence>
<organism evidence="1 2">
    <name type="scientific">Gemmata palustris</name>
    <dbReference type="NCBI Taxonomy" id="2822762"/>
    <lineage>
        <taxon>Bacteria</taxon>
        <taxon>Pseudomonadati</taxon>
        <taxon>Planctomycetota</taxon>
        <taxon>Planctomycetia</taxon>
        <taxon>Gemmatales</taxon>
        <taxon>Gemmataceae</taxon>
        <taxon>Gemmata</taxon>
    </lineage>
</organism>
<reference evidence="1 2" key="1">
    <citation type="submission" date="2021-04" db="EMBL/GenBank/DDBJ databases">
        <authorList>
            <person name="Ivanova A."/>
        </authorList>
    </citation>
    <scope>NUCLEOTIDE SEQUENCE [LARGE SCALE GENOMIC DNA]</scope>
    <source>
        <strain evidence="1 2">G18</strain>
    </source>
</reference>
<keyword evidence="2" id="KW-1185">Reference proteome</keyword>
<comment type="caution">
    <text evidence="1">The sequence shown here is derived from an EMBL/GenBank/DDBJ whole genome shotgun (WGS) entry which is preliminary data.</text>
</comment>
<dbReference type="Proteomes" id="UP000676565">
    <property type="component" value="Unassembled WGS sequence"/>
</dbReference>
<protein>
    <submittedName>
        <fullName evidence="1">Sigma-70 family RNA polymerase sigma factor</fullName>
    </submittedName>
</protein>
<accession>A0ABS5BUJ9</accession>
<dbReference type="RefSeq" id="WP_210655600.1">
    <property type="nucleotide sequence ID" value="NZ_JAGKQQ010000001.1"/>
</dbReference>
<dbReference type="EMBL" id="JAGKQQ010000001">
    <property type="protein sequence ID" value="MBP3956975.1"/>
    <property type="molecule type" value="Genomic_DNA"/>
</dbReference>
<evidence type="ECO:0000313" key="2">
    <source>
        <dbReference type="Proteomes" id="UP000676565"/>
    </source>
</evidence>
<gene>
    <name evidence="1" type="ORF">J8F10_17030</name>
</gene>
<proteinExistence type="predicted"/>
<name>A0ABS5BUJ9_9BACT</name>